<reference evidence="2" key="1">
    <citation type="submission" date="2016-04" db="EMBL/GenBank/DDBJ databases">
        <authorList>
            <person name="Quiroz-Castaneda R.E."/>
            <person name="Martinez-Ocampo F."/>
        </authorList>
    </citation>
    <scope>NUCLEOTIDE SEQUENCE [LARGE SCALE GENOMIC DNA]</scope>
    <source>
        <strain evidence="2">INIFAP01</strain>
    </source>
</reference>
<keyword evidence="2" id="KW-1185">Reference proteome</keyword>
<evidence type="ECO:0000313" key="2">
    <source>
        <dbReference type="Proteomes" id="UP000077623"/>
    </source>
</evidence>
<comment type="caution">
    <text evidence="1">The sequence shown here is derived from an EMBL/GenBank/DDBJ whole genome shotgun (WGS) entry which is preliminary data.</text>
</comment>
<evidence type="ECO:0000313" key="1">
    <source>
        <dbReference type="EMBL" id="OAL10421.1"/>
    </source>
</evidence>
<name>A0A1A9QEI7_9MOLU</name>
<accession>A0A1A9QEI7</accession>
<dbReference type="Proteomes" id="UP000077623">
    <property type="component" value="Unassembled WGS sequence"/>
</dbReference>
<proteinExistence type="predicted"/>
<sequence length="65" mass="7723">MWEDFGENWLIPMTSMKILNQNMEKEGIDSEVLNGWFNDHVSRELDEEGLFPDIYARIESRCTKI</sequence>
<organism evidence="1 2">
    <name type="scientific">Candidatus Mycoplasma haematobovis</name>
    <dbReference type="NCBI Taxonomy" id="432608"/>
    <lineage>
        <taxon>Bacteria</taxon>
        <taxon>Bacillati</taxon>
        <taxon>Mycoplasmatota</taxon>
        <taxon>Mollicutes</taxon>
        <taxon>Mycoplasmataceae</taxon>
        <taxon>Mycoplasma</taxon>
    </lineage>
</organism>
<dbReference type="EMBL" id="LWUJ01000011">
    <property type="protein sequence ID" value="OAL10421.1"/>
    <property type="molecule type" value="Genomic_DNA"/>
</dbReference>
<dbReference type="AlphaFoldDB" id="A0A1A9QEI7"/>
<gene>
    <name evidence="1" type="ORF">A6V39_03225</name>
</gene>
<protein>
    <submittedName>
        <fullName evidence="1">Uncharacterized protein</fullName>
    </submittedName>
</protein>